<keyword evidence="2" id="KW-1185">Reference proteome</keyword>
<dbReference type="EMBL" id="FORX01000002">
    <property type="protein sequence ID" value="SFJ35842.1"/>
    <property type="molecule type" value="Genomic_DNA"/>
</dbReference>
<sequence length="244" mass="28909">MTEKSYHYLFLGCERTSDFNQQMFKLGQQPMHWISKGMRLKRDADIFYNANESVRVFIVSELERANFKFSRFYRWQLHDGINKILSNNQDSYLPDFDTYYLLVHLSLENLFKGIWLDKFPNNIGFSKLPDALNTHNLIRLAKDIELELSEQEKLVLSKLMELFLGYGRYPIKNRAKEAAGECDLDFGERPYDTVCIECLTNPYNKDRQIIDALFAEQLQERIDLVFIHGHKRMISTFEIHESKK</sequence>
<accession>A0A1I3QQX7</accession>
<evidence type="ECO:0000313" key="2">
    <source>
        <dbReference type="Proteomes" id="UP000198635"/>
    </source>
</evidence>
<dbReference type="OrthoDB" id="9917259at2"/>
<proteinExistence type="predicted"/>
<dbReference type="Proteomes" id="UP000198635">
    <property type="component" value="Unassembled WGS sequence"/>
</dbReference>
<reference evidence="2" key="1">
    <citation type="submission" date="2016-10" db="EMBL/GenBank/DDBJ databases">
        <authorList>
            <person name="Varghese N."/>
            <person name="Submissions S."/>
        </authorList>
    </citation>
    <scope>NUCLEOTIDE SEQUENCE [LARGE SCALE GENOMIC DNA]</scope>
    <source>
        <strain evidence="2">DSM 5918</strain>
    </source>
</reference>
<organism evidence="1 2">
    <name type="scientific">Desulfomicrobium apsheronum</name>
    <dbReference type="NCBI Taxonomy" id="52560"/>
    <lineage>
        <taxon>Bacteria</taxon>
        <taxon>Pseudomonadati</taxon>
        <taxon>Thermodesulfobacteriota</taxon>
        <taxon>Desulfovibrionia</taxon>
        <taxon>Desulfovibrionales</taxon>
        <taxon>Desulfomicrobiaceae</taxon>
        <taxon>Desulfomicrobium</taxon>
    </lineage>
</organism>
<dbReference type="AlphaFoldDB" id="A0A1I3QQX7"/>
<evidence type="ECO:0000313" key="1">
    <source>
        <dbReference type="EMBL" id="SFJ35842.1"/>
    </source>
</evidence>
<gene>
    <name evidence="1" type="ORF">SAMN04488082_102410</name>
</gene>
<dbReference type="RefSeq" id="WP_143075531.1">
    <property type="nucleotide sequence ID" value="NZ_FORX01000002.1"/>
</dbReference>
<name>A0A1I3QQX7_9BACT</name>
<protein>
    <submittedName>
        <fullName evidence="1">Uncharacterized protein</fullName>
    </submittedName>
</protein>